<dbReference type="Proteomes" id="UP000033572">
    <property type="component" value="Unassembled WGS sequence"/>
</dbReference>
<keyword evidence="8 10" id="KW-0472">Membrane</keyword>
<accession>A0A0F0KRE2</accession>
<keyword evidence="5 11" id="KW-0812">Transmembrane</keyword>
<comment type="subcellular location">
    <subcellularLocation>
        <location evidence="2">Cell membrane</location>
        <topology evidence="2">Multi-pass membrane protein</topology>
    </subcellularLocation>
</comment>
<comment type="catalytic activity">
    <reaction evidence="9 10">
        <text>4 Fe(II)-[cytochrome c] + O2 + 8 H(+)(in) = 4 Fe(III)-[cytochrome c] + 2 H2O + 4 H(+)(out)</text>
        <dbReference type="Rhea" id="RHEA:11436"/>
        <dbReference type="Rhea" id="RHEA-COMP:10350"/>
        <dbReference type="Rhea" id="RHEA-COMP:14399"/>
        <dbReference type="ChEBI" id="CHEBI:15377"/>
        <dbReference type="ChEBI" id="CHEBI:15378"/>
        <dbReference type="ChEBI" id="CHEBI:15379"/>
        <dbReference type="ChEBI" id="CHEBI:29033"/>
        <dbReference type="ChEBI" id="CHEBI:29034"/>
        <dbReference type="EC" id="7.1.1.9"/>
    </reaction>
</comment>
<keyword evidence="7 11" id="KW-1133">Transmembrane helix</keyword>
<comment type="caution">
    <text evidence="12">The sequence shown here is derived from an EMBL/GenBank/DDBJ whole genome shotgun (WGS) entry which is preliminary data.</text>
</comment>
<evidence type="ECO:0000256" key="5">
    <source>
        <dbReference type="ARBA" id="ARBA00022692"/>
    </source>
</evidence>
<dbReference type="GO" id="GO:0004129">
    <property type="term" value="F:cytochrome-c oxidase activity"/>
    <property type="evidence" value="ECO:0007669"/>
    <property type="project" value="UniProtKB-EC"/>
</dbReference>
<dbReference type="Pfam" id="PF12270">
    <property type="entry name" value="Cyt_c_ox_IV"/>
    <property type="match status" value="1"/>
</dbReference>
<dbReference type="InterPro" id="IPR021050">
    <property type="entry name" value="Cyt_c_oxidase_su4_actinobac"/>
</dbReference>
<evidence type="ECO:0000256" key="2">
    <source>
        <dbReference type="ARBA" id="ARBA00004651"/>
    </source>
</evidence>
<comment type="function">
    <text evidence="1 10">Part of cytochrome c oxidase, its function is unknown.</text>
</comment>
<feature type="transmembrane region" description="Helical" evidence="11">
    <location>
        <begin position="6"/>
        <end position="29"/>
    </location>
</feature>
<dbReference type="PATRIC" id="fig|104336.4.peg.1384"/>
<evidence type="ECO:0000256" key="1">
    <source>
        <dbReference type="ARBA" id="ARBA00002536"/>
    </source>
</evidence>
<dbReference type="GeneID" id="94444807"/>
<gene>
    <name evidence="12" type="primary">ctaF</name>
    <name evidence="12" type="ORF">RN50_01349</name>
</gene>
<comment type="subunit">
    <text evidence="10">Associates with subunits I, II and III to form cytochrome c oxidase.</text>
</comment>
<dbReference type="EMBL" id="JYIU01000038">
    <property type="protein sequence ID" value="KJL22670.1"/>
    <property type="molecule type" value="Genomic_DNA"/>
</dbReference>
<evidence type="ECO:0000256" key="6">
    <source>
        <dbReference type="ARBA" id="ARBA00022967"/>
    </source>
</evidence>
<evidence type="ECO:0000256" key="4">
    <source>
        <dbReference type="ARBA" id="ARBA00022475"/>
    </source>
</evidence>
<dbReference type="AlphaFoldDB" id="A0A0F0KRE2"/>
<reference evidence="12 13" key="1">
    <citation type="submission" date="2015-02" db="EMBL/GenBank/DDBJ databases">
        <title>Draft genome sequences of ten Microbacterium spp. with emphasis on heavy metal contaminated environments.</title>
        <authorList>
            <person name="Corretto E."/>
        </authorList>
    </citation>
    <scope>NUCLEOTIDE SEQUENCE [LARGE SCALE GENOMIC DNA]</scope>
    <source>
        <strain evidence="12 13">DSM 12966</strain>
    </source>
</reference>
<sequence length="144" mass="16120">MRDNVILWWVLTAFFALVGVVYTGWHILATPSDNFAERIEWVGTVALFFATFMGAMIAFYLDRTHKAQNGELPEDILTSDIDDGDPELGEFSPWSWWPLVLAGSAAVFVVGLAVGHFLLPIGLAIFVVAIVGWVYEYYRGNFAR</sequence>
<comment type="similarity">
    <text evidence="3 10">Belongs to the cytochrome c oxidase bacterial subunit CtaF family.</text>
</comment>
<protein>
    <recommendedName>
        <fullName evidence="10">Cytochrome c oxidase polypeptide 4</fullName>
        <ecNumber evidence="10">7.1.1.9</ecNumber>
    </recommendedName>
    <alternativeName>
        <fullName evidence="10">Cytochrome aa3 subunit 4</fullName>
    </alternativeName>
    <alternativeName>
        <fullName evidence="10">Cytochrome c oxidase polypeptide IV</fullName>
    </alternativeName>
</protein>
<keyword evidence="13" id="KW-1185">Reference proteome</keyword>
<organism evidence="12 13">
    <name type="scientific">Microbacterium foliorum</name>
    <dbReference type="NCBI Taxonomy" id="104336"/>
    <lineage>
        <taxon>Bacteria</taxon>
        <taxon>Bacillati</taxon>
        <taxon>Actinomycetota</taxon>
        <taxon>Actinomycetes</taxon>
        <taxon>Micrococcales</taxon>
        <taxon>Microbacteriaceae</taxon>
        <taxon>Microbacterium</taxon>
    </lineage>
</organism>
<evidence type="ECO:0000256" key="8">
    <source>
        <dbReference type="ARBA" id="ARBA00023136"/>
    </source>
</evidence>
<dbReference type="GO" id="GO:0005886">
    <property type="term" value="C:plasma membrane"/>
    <property type="evidence" value="ECO:0007669"/>
    <property type="project" value="UniProtKB-SubCell"/>
</dbReference>
<feature type="transmembrane region" description="Helical" evidence="11">
    <location>
        <begin position="121"/>
        <end position="138"/>
    </location>
</feature>
<keyword evidence="6 10" id="KW-1278">Translocase</keyword>
<name>A0A0F0KRE2_9MICO</name>
<evidence type="ECO:0000256" key="3">
    <source>
        <dbReference type="ARBA" id="ARBA00006870"/>
    </source>
</evidence>
<proteinExistence type="inferred from homology"/>
<dbReference type="EC" id="7.1.1.9" evidence="10"/>
<evidence type="ECO:0000313" key="12">
    <source>
        <dbReference type="EMBL" id="KJL22670.1"/>
    </source>
</evidence>
<keyword evidence="4 10" id="KW-1003">Cell membrane</keyword>
<dbReference type="PIRSF" id="PIRSF017385">
    <property type="entry name" value="CtaF"/>
    <property type="match status" value="1"/>
</dbReference>
<dbReference type="GO" id="GO:0016491">
    <property type="term" value="F:oxidoreductase activity"/>
    <property type="evidence" value="ECO:0007669"/>
    <property type="project" value="UniProtKB-KW"/>
</dbReference>
<evidence type="ECO:0000256" key="11">
    <source>
        <dbReference type="SAM" id="Phobius"/>
    </source>
</evidence>
<evidence type="ECO:0000256" key="10">
    <source>
        <dbReference type="PIRNR" id="PIRNR017385"/>
    </source>
</evidence>
<dbReference type="GO" id="GO:0022900">
    <property type="term" value="P:electron transport chain"/>
    <property type="evidence" value="ECO:0007669"/>
    <property type="project" value="InterPro"/>
</dbReference>
<dbReference type="RefSeq" id="WP_045253749.1">
    <property type="nucleotide sequence ID" value="NZ_CAKKLS010000019.1"/>
</dbReference>
<evidence type="ECO:0000313" key="13">
    <source>
        <dbReference type="Proteomes" id="UP000033572"/>
    </source>
</evidence>
<feature type="transmembrane region" description="Helical" evidence="11">
    <location>
        <begin position="41"/>
        <end position="61"/>
    </location>
</feature>
<evidence type="ECO:0000256" key="7">
    <source>
        <dbReference type="ARBA" id="ARBA00022989"/>
    </source>
</evidence>
<evidence type="ECO:0000256" key="9">
    <source>
        <dbReference type="ARBA" id="ARBA00047816"/>
    </source>
</evidence>
<keyword evidence="12" id="KW-0560">Oxidoreductase</keyword>
<dbReference type="KEGG" id="mfol:DXT68_10410"/>